<evidence type="ECO:0000256" key="4">
    <source>
        <dbReference type="SAM" id="SignalP"/>
    </source>
</evidence>
<dbReference type="PANTHER" id="PTHR24171">
    <property type="entry name" value="ANKYRIN REPEAT DOMAIN-CONTAINING PROTEIN 39-RELATED"/>
    <property type="match status" value="1"/>
</dbReference>
<dbReference type="Gene3D" id="1.25.40.20">
    <property type="entry name" value="Ankyrin repeat-containing domain"/>
    <property type="match status" value="1"/>
</dbReference>
<dbReference type="InterPro" id="IPR002110">
    <property type="entry name" value="Ankyrin_rpt"/>
</dbReference>
<dbReference type="PANTHER" id="PTHR24171:SF8">
    <property type="entry name" value="BRCA1-ASSOCIATED RING DOMAIN PROTEIN 1"/>
    <property type="match status" value="1"/>
</dbReference>
<dbReference type="EMBL" id="SIHO01000004">
    <property type="protein sequence ID" value="TFU00308.1"/>
    <property type="molecule type" value="Genomic_DNA"/>
</dbReference>
<dbReference type="Pfam" id="PF12796">
    <property type="entry name" value="Ank_2"/>
    <property type="match status" value="1"/>
</dbReference>
<dbReference type="PROSITE" id="PS50297">
    <property type="entry name" value="ANK_REP_REGION"/>
    <property type="match status" value="2"/>
</dbReference>
<dbReference type="SUPFAM" id="SSF48403">
    <property type="entry name" value="Ankyrin repeat"/>
    <property type="match status" value="1"/>
</dbReference>
<feature type="repeat" description="ANK" evidence="3">
    <location>
        <begin position="95"/>
        <end position="127"/>
    </location>
</feature>
<evidence type="ECO:0000256" key="2">
    <source>
        <dbReference type="ARBA" id="ARBA00023043"/>
    </source>
</evidence>
<evidence type="ECO:0000256" key="3">
    <source>
        <dbReference type="PROSITE-ProRule" id="PRU00023"/>
    </source>
</evidence>
<keyword evidence="1" id="KW-0677">Repeat</keyword>
<feature type="repeat" description="ANK" evidence="3">
    <location>
        <begin position="128"/>
        <end position="160"/>
    </location>
</feature>
<keyword evidence="2 3" id="KW-0040">ANK repeat</keyword>
<comment type="caution">
    <text evidence="5">The sequence shown here is derived from an EMBL/GenBank/DDBJ whole genome shotgun (WGS) entry which is preliminary data.</text>
</comment>
<feature type="chain" id="PRO_5021282001" evidence="4">
    <location>
        <begin position="24"/>
        <end position="200"/>
    </location>
</feature>
<dbReference type="OrthoDB" id="7390289at2"/>
<evidence type="ECO:0000313" key="5">
    <source>
        <dbReference type="EMBL" id="TFU00308.1"/>
    </source>
</evidence>
<sequence>MSIIWRRLTVALMLVVAAAPASAQFSDSYTFLKAVTDKDVAKAREIIDKPGTTVVNARDRDTGETPLIIVVKRSDLPWMGFLLQAGADPNLRDNDGNAPILLAAISGFSEGVRVLLIVKARVDTQNNLGETALIKAVQRRDVVTAQMLLDAGANPDIADHASGYSARQYAAQDPRGGAIAKLLKDAPARKLSPQQQGPSL</sequence>
<reference evidence="5 6" key="1">
    <citation type="submission" date="2019-02" db="EMBL/GenBank/DDBJ databases">
        <title>Polymorphobacter sp. isolated from the lake at the Tibet of China.</title>
        <authorList>
            <person name="Li A."/>
        </authorList>
    </citation>
    <scope>NUCLEOTIDE SEQUENCE [LARGE SCALE GENOMIC DNA]</scope>
    <source>
        <strain evidence="5 6">DJ1R-1</strain>
    </source>
</reference>
<protein>
    <submittedName>
        <fullName evidence="5">Ankyrin repeat domain-containing protein</fullName>
    </submittedName>
</protein>
<dbReference type="GO" id="GO:0085020">
    <property type="term" value="P:protein K6-linked ubiquitination"/>
    <property type="evidence" value="ECO:0007669"/>
    <property type="project" value="TreeGrafter"/>
</dbReference>
<gene>
    <name evidence="5" type="ORF">EUV02_14730</name>
</gene>
<proteinExistence type="predicted"/>
<dbReference type="InterPro" id="IPR036770">
    <property type="entry name" value="Ankyrin_rpt-contain_sf"/>
</dbReference>
<dbReference type="GO" id="GO:0004842">
    <property type="term" value="F:ubiquitin-protein transferase activity"/>
    <property type="evidence" value="ECO:0007669"/>
    <property type="project" value="TreeGrafter"/>
</dbReference>
<dbReference type="SMART" id="SM00248">
    <property type="entry name" value="ANK"/>
    <property type="match status" value="3"/>
</dbReference>
<dbReference type="RefSeq" id="WP_135247068.1">
    <property type="nucleotide sequence ID" value="NZ_SIHO01000004.1"/>
</dbReference>
<keyword evidence="4" id="KW-0732">Signal</keyword>
<dbReference type="Pfam" id="PF00023">
    <property type="entry name" value="Ank"/>
    <property type="match status" value="1"/>
</dbReference>
<organism evidence="5 6">
    <name type="scientific">Glacieibacterium arshaanense</name>
    <dbReference type="NCBI Taxonomy" id="2511025"/>
    <lineage>
        <taxon>Bacteria</taxon>
        <taxon>Pseudomonadati</taxon>
        <taxon>Pseudomonadota</taxon>
        <taxon>Alphaproteobacteria</taxon>
        <taxon>Sphingomonadales</taxon>
        <taxon>Sphingosinicellaceae</taxon>
        <taxon>Glacieibacterium</taxon>
    </lineage>
</organism>
<evidence type="ECO:0000313" key="6">
    <source>
        <dbReference type="Proteomes" id="UP000297737"/>
    </source>
</evidence>
<feature type="repeat" description="ANK" evidence="3">
    <location>
        <begin position="62"/>
        <end position="94"/>
    </location>
</feature>
<feature type="signal peptide" evidence="4">
    <location>
        <begin position="1"/>
        <end position="23"/>
    </location>
</feature>
<accession>A0A4Y9EJD5</accession>
<keyword evidence="6" id="KW-1185">Reference proteome</keyword>
<name>A0A4Y9EJD5_9SPHN</name>
<dbReference type="PROSITE" id="PS50088">
    <property type="entry name" value="ANK_REPEAT"/>
    <property type="match status" value="3"/>
</dbReference>
<dbReference type="AlphaFoldDB" id="A0A4Y9EJD5"/>
<evidence type="ECO:0000256" key="1">
    <source>
        <dbReference type="ARBA" id="ARBA00022737"/>
    </source>
</evidence>
<dbReference type="Proteomes" id="UP000297737">
    <property type="component" value="Unassembled WGS sequence"/>
</dbReference>